<feature type="transmembrane region" description="Helical" evidence="1">
    <location>
        <begin position="78"/>
        <end position="97"/>
    </location>
</feature>
<feature type="domain" description="Terminal beta-(1-&gt;2)-arabinofuranosyltransferase C-terminal" evidence="2">
    <location>
        <begin position="448"/>
        <end position="579"/>
    </location>
</feature>
<name>A0A1H8Y5H1_9PSEU</name>
<keyword evidence="4" id="KW-1185">Reference proteome</keyword>
<dbReference type="Proteomes" id="UP000198582">
    <property type="component" value="Unassembled WGS sequence"/>
</dbReference>
<feature type="transmembrane region" description="Helical" evidence="1">
    <location>
        <begin position="103"/>
        <end position="121"/>
    </location>
</feature>
<feature type="transmembrane region" description="Helical" evidence="1">
    <location>
        <begin position="226"/>
        <end position="242"/>
    </location>
</feature>
<dbReference type="InterPro" id="IPR058983">
    <property type="entry name" value="AftB_C"/>
</dbReference>
<evidence type="ECO:0000259" key="2">
    <source>
        <dbReference type="Pfam" id="PF26371"/>
    </source>
</evidence>
<keyword evidence="3" id="KW-0808">Transferase</keyword>
<dbReference type="AlphaFoldDB" id="A0A1H8Y5H1"/>
<feature type="transmembrane region" description="Helical" evidence="1">
    <location>
        <begin position="133"/>
        <end position="150"/>
    </location>
</feature>
<feature type="transmembrane region" description="Helical" evidence="1">
    <location>
        <begin position="357"/>
        <end position="374"/>
    </location>
</feature>
<feature type="transmembrane region" description="Helical" evidence="1">
    <location>
        <begin position="27"/>
        <end position="45"/>
    </location>
</feature>
<feature type="transmembrane region" description="Helical" evidence="1">
    <location>
        <begin position="156"/>
        <end position="175"/>
    </location>
</feature>
<dbReference type="GO" id="GO:0016740">
    <property type="term" value="F:transferase activity"/>
    <property type="evidence" value="ECO:0007669"/>
    <property type="project" value="UniProtKB-KW"/>
</dbReference>
<feature type="transmembrane region" description="Helical" evidence="1">
    <location>
        <begin position="182"/>
        <end position="198"/>
    </location>
</feature>
<sequence>MSTVASETLPARPGADLPRPGWTRARAWNWAVLGLTVAGFAVLAWNRRWMSDDGMIVLRTVRQILAGNGPVFNAGERVESNTSTLWTFLLLAFAWIPGLRLEWLAVVTGLLCSVGGLLLALDGARRLAGATRSVFVVPLGALVVVALPPFRDFATSGLETGLITLWLGGTWWLLVRRARHQSAGPVWLTAVVIGLGYLVRPDLALFSAVAGVGLLVLAWRGWRAGLLWIVAAAALPAAYQVFRMGYYGLLTPNTALVKEASNALWHKGFGYLADFAGPYWLWVPVLLCALIAVALLWGKRVNREIAVVVAVPVLAALGLALYVIRVGGDFMHARMLLPALFCLLLPVMAIRLTRLTVVPAIALGAWALLAVGWLRTPYTHLPHPIDEARGIADERANYVADSHHEHPILAEDFDEFTAIATPIRTLLDTEPEPVVLVQTPQGQWHAYPTASGHDTITFFNIGGPGLLLPLDTWVHDPIGLSNPIAAHTTPYPDRRTGHNKYAGIDWDLADGGRGTTAELAAQGDFTAARLDDIRRTLACPHNREMLDSVRAPLTFGRFWDNLVHAVGRTSLRYDHDPAKNQTCG</sequence>
<evidence type="ECO:0000313" key="3">
    <source>
        <dbReference type="EMBL" id="SEP47326.1"/>
    </source>
</evidence>
<keyword evidence="1" id="KW-0472">Membrane</keyword>
<feature type="transmembrane region" description="Helical" evidence="1">
    <location>
        <begin position="330"/>
        <end position="350"/>
    </location>
</feature>
<dbReference type="EMBL" id="FOEF01000011">
    <property type="protein sequence ID" value="SEP47326.1"/>
    <property type="molecule type" value="Genomic_DNA"/>
</dbReference>
<proteinExistence type="predicted"/>
<keyword evidence="1" id="KW-1133">Transmembrane helix</keyword>
<dbReference type="STRING" id="394193.SAMN04489732_11195"/>
<gene>
    <name evidence="3" type="ORF">SAMN04489732_11195</name>
</gene>
<evidence type="ECO:0000313" key="4">
    <source>
        <dbReference type="Proteomes" id="UP000198582"/>
    </source>
</evidence>
<organism evidence="3 4">
    <name type="scientific">Amycolatopsis saalfeldensis</name>
    <dbReference type="NCBI Taxonomy" id="394193"/>
    <lineage>
        <taxon>Bacteria</taxon>
        <taxon>Bacillati</taxon>
        <taxon>Actinomycetota</taxon>
        <taxon>Actinomycetes</taxon>
        <taxon>Pseudonocardiales</taxon>
        <taxon>Pseudonocardiaceae</taxon>
        <taxon>Amycolatopsis</taxon>
    </lineage>
</organism>
<feature type="transmembrane region" description="Helical" evidence="1">
    <location>
        <begin position="279"/>
        <end position="298"/>
    </location>
</feature>
<feature type="transmembrane region" description="Helical" evidence="1">
    <location>
        <begin position="204"/>
        <end position="219"/>
    </location>
</feature>
<dbReference type="Pfam" id="PF26371">
    <property type="entry name" value="AftB_C"/>
    <property type="match status" value="1"/>
</dbReference>
<keyword evidence="1" id="KW-0812">Transmembrane</keyword>
<evidence type="ECO:0000256" key="1">
    <source>
        <dbReference type="SAM" id="Phobius"/>
    </source>
</evidence>
<reference evidence="3 4" key="1">
    <citation type="submission" date="2016-10" db="EMBL/GenBank/DDBJ databases">
        <authorList>
            <person name="de Groot N.N."/>
        </authorList>
    </citation>
    <scope>NUCLEOTIDE SEQUENCE [LARGE SCALE GENOMIC DNA]</scope>
    <source>
        <strain evidence="3 4">DSM 44993</strain>
    </source>
</reference>
<feature type="transmembrane region" description="Helical" evidence="1">
    <location>
        <begin position="305"/>
        <end position="324"/>
    </location>
</feature>
<accession>A0A1H8Y5H1</accession>
<protein>
    <submittedName>
        <fullName evidence="3">Arabinofuranosyltransferase</fullName>
    </submittedName>
</protein>
<dbReference type="RefSeq" id="WP_245787465.1">
    <property type="nucleotide sequence ID" value="NZ_FOEF01000011.1"/>
</dbReference>